<proteinExistence type="predicted"/>
<name>A0ABU9SM13_9BURK</name>
<protein>
    <submittedName>
        <fullName evidence="2">Uncharacterized protein</fullName>
    </submittedName>
</protein>
<dbReference type="Proteomes" id="UP001390669">
    <property type="component" value="Unassembled WGS sequence"/>
</dbReference>
<evidence type="ECO:0000313" key="3">
    <source>
        <dbReference type="Proteomes" id="UP001390669"/>
    </source>
</evidence>
<accession>A0ABU9SM13</accession>
<organism evidence="2 3">
    <name type="scientific">Paraburkholderia guartelaensis</name>
    <dbReference type="NCBI Taxonomy" id="2546446"/>
    <lineage>
        <taxon>Bacteria</taxon>
        <taxon>Pseudomonadati</taxon>
        <taxon>Pseudomonadota</taxon>
        <taxon>Betaproteobacteria</taxon>
        <taxon>Burkholderiales</taxon>
        <taxon>Burkholderiaceae</taxon>
        <taxon>Paraburkholderia</taxon>
    </lineage>
</organism>
<feature type="compositionally biased region" description="Basic and acidic residues" evidence="1">
    <location>
        <begin position="43"/>
        <end position="53"/>
    </location>
</feature>
<dbReference type="EMBL" id="JAYMRW010000017">
    <property type="protein sequence ID" value="MEM5451908.1"/>
    <property type="molecule type" value="Genomic_DNA"/>
</dbReference>
<reference evidence="2 3" key="1">
    <citation type="submission" date="2024-01" db="EMBL/GenBank/DDBJ databases">
        <title>The diversity of rhizobia nodulating Mimosa spp. in eleven states of Brazil covering several biomes is determined by host plant, location, and edaphic factors.</title>
        <authorList>
            <person name="Rouws L."/>
            <person name="Barauna A."/>
            <person name="Beukes C."/>
            <person name="De Faria S.M."/>
            <person name="Gross E."/>
            <person name="Dos Reis Junior F.B."/>
            <person name="Simon M."/>
            <person name="Maluk M."/>
            <person name="Odee D.W."/>
            <person name="Kenicer G."/>
            <person name="Young J.P.W."/>
            <person name="Reis V.M."/>
            <person name="Zilli J."/>
            <person name="James E.K."/>
        </authorList>
    </citation>
    <scope>NUCLEOTIDE SEQUENCE [LARGE SCALE GENOMIC DNA]</scope>
    <source>
        <strain evidence="2 3">JPY164</strain>
    </source>
</reference>
<gene>
    <name evidence="2" type="ORF">VSR33_31010</name>
</gene>
<feature type="region of interest" description="Disordered" evidence="1">
    <location>
        <begin position="32"/>
        <end position="56"/>
    </location>
</feature>
<comment type="caution">
    <text evidence="2">The sequence shown here is derived from an EMBL/GenBank/DDBJ whole genome shotgun (WGS) entry which is preliminary data.</text>
</comment>
<dbReference type="RefSeq" id="WP_406953867.1">
    <property type="nucleotide sequence ID" value="NZ_JAYMRW010000017.1"/>
</dbReference>
<keyword evidence="3" id="KW-1185">Reference proteome</keyword>
<sequence length="99" mass="10857">MVVPGMGIARNLDSQLRVMSMMGVMRDAAMHAAQHLGHRRRDHAQQDGKHPEPGTDLLTVAVKHGESTRRKKLAEERLNLRCSSAGASHRAASLQQAAR</sequence>
<evidence type="ECO:0000256" key="1">
    <source>
        <dbReference type="SAM" id="MobiDB-lite"/>
    </source>
</evidence>
<evidence type="ECO:0000313" key="2">
    <source>
        <dbReference type="EMBL" id="MEM5451908.1"/>
    </source>
</evidence>